<keyword evidence="3" id="KW-1185">Reference proteome</keyword>
<dbReference type="EMBL" id="SPUK01000022">
    <property type="protein sequence ID" value="TQV90905.1"/>
    <property type="molecule type" value="Genomic_DNA"/>
</dbReference>
<organism evidence="2 3">
    <name type="scientific">Cordyceps javanica</name>
    <dbReference type="NCBI Taxonomy" id="43265"/>
    <lineage>
        <taxon>Eukaryota</taxon>
        <taxon>Fungi</taxon>
        <taxon>Dikarya</taxon>
        <taxon>Ascomycota</taxon>
        <taxon>Pezizomycotina</taxon>
        <taxon>Sordariomycetes</taxon>
        <taxon>Hypocreomycetidae</taxon>
        <taxon>Hypocreales</taxon>
        <taxon>Cordycipitaceae</taxon>
        <taxon>Cordyceps</taxon>
    </lineage>
</organism>
<feature type="compositionally biased region" description="Polar residues" evidence="1">
    <location>
        <begin position="32"/>
        <end position="42"/>
    </location>
</feature>
<comment type="caution">
    <text evidence="2">The sequence shown here is derived from an EMBL/GenBank/DDBJ whole genome shotgun (WGS) entry which is preliminary data.</text>
</comment>
<gene>
    <name evidence="2" type="ORF">IF1G_10426</name>
</gene>
<protein>
    <submittedName>
        <fullName evidence="2">Uncharacterized protein</fullName>
    </submittedName>
</protein>
<sequence length="140" mass="15527">MNHDSNEGNRGRAFSEYVGDPVAYIKTTSIQPQNSSLAGTQPTPIPSPTRQKLPRHQAPWLHECMTNIQTRNKLSAIPLAWEPINCRLHHTRHVLFCCRPTTCPLVLLSWCPGVLVPCCPAVLQAAVSLLSPLLPLCWSL</sequence>
<name>A0A545UN63_9HYPO</name>
<dbReference type="Proteomes" id="UP000315783">
    <property type="component" value="Unassembled WGS sequence"/>
</dbReference>
<reference evidence="2 3" key="1">
    <citation type="journal article" date="2019" name="Appl. Microbiol. Biotechnol.">
        <title>Genome sequence of Isaria javanica and comparative genome analysis insights into family S53 peptidase evolution in fungal entomopathogens.</title>
        <authorList>
            <person name="Lin R."/>
            <person name="Zhang X."/>
            <person name="Xin B."/>
            <person name="Zou M."/>
            <person name="Gao Y."/>
            <person name="Qin F."/>
            <person name="Hu Q."/>
            <person name="Xie B."/>
            <person name="Cheng X."/>
        </authorList>
    </citation>
    <scope>NUCLEOTIDE SEQUENCE [LARGE SCALE GENOMIC DNA]</scope>
    <source>
        <strain evidence="2 3">IJ1G</strain>
    </source>
</reference>
<evidence type="ECO:0000256" key="1">
    <source>
        <dbReference type="SAM" id="MobiDB-lite"/>
    </source>
</evidence>
<proteinExistence type="predicted"/>
<evidence type="ECO:0000313" key="3">
    <source>
        <dbReference type="Proteomes" id="UP000315783"/>
    </source>
</evidence>
<dbReference type="AlphaFoldDB" id="A0A545UN63"/>
<evidence type="ECO:0000313" key="2">
    <source>
        <dbReference type="EMBL" id="TQV90905.1"/>
    </source>
</evidence>
<feature type="region of interest" description="Disordered" evidence="1">
    <location>
        <begin position="32"/>
        <end position="52"/>
    </location>
</feature>
<accession>A0A545UN63</accession>